<proteinExistence type="predicted"/>
<accession>A0ABX6T964</accession>
<sequence>MSLLALLGIAASAHVVTPPSPLSPGPLGKDKCANATSRQAGDPAALKGDPAKPRKLTELPDAQSYAAVYRLVDGCAVPILYRDVREVRPPRP</sequence>
<evidence type="ECO:0000313" key="2">
    <source>
        <dbReference type="EMBL" id="QNP44208.1"/>
    </source>
</evidence>
<organism evidence="2 3">
    <name type="scientific">Sphingomonas daechungensis</name>
    <dbReference type="NCBI Taxonomy" id="1176646"/>
    <lineage>
        <taxon>Bacteria</taxon>
        <taxon>Pseudomonadati</taxon>
        <taxon>Pseudomonadota</taxon>
        <taxon>Alphaproteobacteria</taxon>
        <taxon>Sphingomonadales</taxon>
        <taxon>Sphingomonadaceae</taxon>
        <taxon>Sphingomonas</taxon>
    </lineage>
</organism>
<evidence type="ECO:0000313" key="3">
    <source>
        <dbReference type="Proteomes" id="UP000516134"/>
    </source>
</evidence>
<reference evidence="2 3" key="1">
    <citation type="submission" date="2020-08" db="EMBL/GenBank/DDBJ databases">
        <title>Genome sequence of Sphingomonas daechungensis KACC 18115T.</title>
        <authorList>
            <person name="Hyun D.-W."/>
            <person name="Bae J.-W."/>
        </authorList>
    </citation>
    <scope>NUCLEOTIDE SEQUENCE [LARGE SCALE GENOMIC DNA]</scope>
    <source>
        <strain evidence="2 3">KACC 18115</strain>
    </source>
</reference>
<keyword evidence="3" id="KW-1185">Reference proteome</keyword>
<gene>
    <name evidence="2" type="ORF">H9L15_06885</name>
</gene>
<dbReference type="Proteomes" id="UP000516134">
    <property type="component" value="Chromosome"/>
</dbReference>
<name>A0ABX6T964_9SPHN</name>
<protein>
    <recommendedName>
        <fullName evidence="4">DUF1236 domain-containing protein</fullName>
    </recommendedName>
</protein>
<evidence type="ECO:0000256" key="1">
    <source>
        <dbReference type="SAM" id="MobiDB-lite"/>
    </source>
</evidence>
<evidence type="ECO:0008006" key="4">
    <source>
        <dbReference type="Google" id="ProtNLM"/>
    </source>
</evidence>
<dbReference type="EMBL" id="CP060780">
    <property type="protein sequence ID" value="QNP44208.1"/>
    <property type="molecule type" value="Genomic_DNA"/>
</dbReference>
<feature type="region of interest" description="Disordered" evidence="1">
    <location>
        <begin position="18"/>
        <end position="57"/>
    </location>
</feature>
<dbReference type="RefSeq" id="WP_187715629.1">
    <property type="nucleotide sequence ID" value="NZ_BAABJC010000001.1"/>
</dbReference>